<dbReference type="OrthoDB" id="4350222at2"/>
<evidence type="ECO:0000256" key="1">
    <source>
        <dbReference type="SAM" id="MobiDB-lite"/>
    </source>
</evidence>
<feature type="transmembrane region" description="Helical" evidence="2">
    <location>
        <begin position="333"/>
        <end position="354"/>
    </location>
</feature>
<keyword evidence="2" id="KW-0812">Transmembrane</keyword>
<feature type="compositionally biased region" description="Gly residues" evidence="1">
    <location>
        <begin position="73"/>
        <end position="85"/>
    </location>
</feature>
<keyword evidence="2" id="KW-0472">Membrane</keyword>
<feature type="compositionally biased region" description="Acidic residues" evidence="1">
    <location>
        <begin position="224"/>
        <end position="240"/>
    </location>
</feature>
<comment type="caution">
    <text evidence="3">The sequence shown here is derived from an EMBL/GenBank/DDBJ whole genome shotgun (WGS) entry which is preliminary data.</text>
</comment>
<keyword evidence="4" id="KW-1185">Reference proteome</keyword>
<evidence type="ECO:0000313" key="3">
    <source>
        <dbReference type="EMBL" id="TJZ52883.1"/>
    </source>
</evidence>
<organism evidence="3 4">
    <name type="scientific">Streptomyces piniterrae</name>
    <dbReference type="NCBI Taxonomy" id="2571125"/>
    <lineage>
        <taxon>Bacteria</taxon>
        <taxon>Bacillati</taxon>
        <taxon>Actinomycetota</taxon>
        <taxon>Actinomycetes</taxon>
        <taxon>Kitasatosporales</taxon>
        <taxon>Streptomycetaceae</taxon>
        <taxon>Streptomyces</taxon>
    </lineage>
</organism>
<evidence type="ECO:0000256" key="2">
    <source>
        <dbReference type="SAM" id="Phobius"/>
    </source>
</evidence>
<reference evidence="3 4" key="1">
    <citation type="submission" date="2019-04" db="EMBL/GenBank/DDBJ databases">
        <title>Streptomyces piniterrae sp. nov., a heliquinomycin-producing actinomycete isolated from rhizosphere soil of Pinus yunnanensis.</title>
        <authorList>
            <person name="Zhuang X."/>
            <person name="Zhao J."/>
        </authorList>
    </citation>
    <scope>NUCLEOTIDE SEQUENCE [LARGE SCALE GENOMIC DNA]</scope>
    <source>
        <strain evidence="4">jys28</strain>
    </source>
</reference>
<keyword evidence="2" id="KW-1133">Transmembrane helix</keyword>
<gene>
    <name evidence="3" type="ORF">FCH28_17055</name>
</gene>
<feature type="compositionally biased region" description="Pro residues" evidence="1">
    <location>
        <begin position="92"/>
        <end position="106"/>
    </location>
</feature>
<proteinExistence type="predicted"/>
<accession>A0A4U0NG26</accession>
<sequence length="400" mass="41546">MGIESDQLVFDYLSRVGDLAQQRGLPSATRMRLVARLRSEIDAQKVDSVSGVKRLLSRLGTPEAVVTDAAGNGARGGGRDGGGSDGTAAPASPRPVDLPGPRPVDPAPRTGVRDKLGGLGRRSGPAGLVPEPRNGAGSGPSGRPGFLRKARAQEPDVPETAAPPHLAGMDEVGDEDDAPDWWRVEPAPFGPGESVPGFVGGIEIPEIWERPKGDGPSLTKDGEPESDGDADGEPEPDGDADATAGGRRGLAGTLRRALAGRRAVRGAGAEVDDGAAEEEEAVAEPARVRLSPVVTLAVLLLVAGAVLESWIALAAGWALVYASRRLSRGEAKFAAMGVPGIVAGGLLVWLWGRFDGRWGEPLAEGRLGQELLDGLPGMARVAAVASALFLVWRMRRWSRG</sequence>
<feature type="region of interest" description="Disordered" evidence="1">
    <location>
        <begin position="67"/>
        <end position="247"/>
    </location>
</feature>
<dbReference type="AlphaFoldDB" id="A0A4U0NG26"/>
<name>A0A4U0NG26_9ACTN</name>
<dbReference type="EMBL" id="SUMB01000005">
    <property type="protein sequence ID" value="TJZ52883.1"/>
    <property type="molecule type" value="Genomic_DNA"/>
</dbReference>
<feature type="transmembrane region" description="Helical" evidence="2">
    <location>
        <begin position="296"/>
        <end position="321"/>
    </location>
</feature>
<feature type="transmembrane region" description="Helical" evidence="2">
    <location>
        <begin position="374"/>
        <end position="392"/>
    </location>
</feature>
<dbReference type="Proteomes" id="UP000308697">
    <property type="component" value="Unassembled WGS sequence"/>
</dbReference>
<evidence type="ECO:0000313" key="4">
    <source>
        <dbReference type="Proteomes" id="UP000308697"/>
    </source>
</evidence>
<protein>
    <submittedName>
        <fullName evidence="3">Uncharacterized protein</fullName>
    </submittedName>
</protein>
<dbReference type="RefSeq" id="WP_136740895.1">
    <property type="nucleotide sequence ID" value="NZ_SUMB01000005.1"/>
</dbReference>